<protein>
    <submittedName>
        <fullName evidence="1">Uncharacterized protein</fullName>
    </submittedName>
</protein>
<dbReference type="AlphaFoldDB" id="A0A177C4H2"/>
<dbReference type="GeneID" id="28769056"/>
<accession>A0A177C4H2</accession>
<dbReference type="InParanoid" id="A0A177C4H2"/>
<evidence type="ECO:0000313" key="2">
    <source>
        <dbReference type="Proteomes" id="UP000077069"/>
    </source>
</evidence>
<proteinExistence type="predicted"/>
<evidence type="ECO:0000313" key="1">
    <source>
        <dbReference type="EMBL" id="OAG01570.1"/>
    </source>
</evidence>
<dbReference type="EMBL" id="KV441557">
    <property type="protein sequence ID" value="OAG01570.1"/>
    <property type="molecule type" value="Genomic_DNA"/>
</dbReference>
<name>A0A177C4H2_9PLEO</name>
<organism evidence="1 2">
    <name type="scientific">Paraphaeosphaeria sporulosa</name>
    <dbReference type="NCBI Taxonomy" id="1460663"/>
    <lineage>
        <taxon>Eukaryota</taxon>
        <taxon>Fungi</taxon>
        <taxon>Dikarya</taxon>
        <taxon>Ascomycota</taxon>
        <taxon>Pezizomycotina</taxon>
        <taxon>Dothideomycetes</taxon>
        <taxon>Pleosporomycetidae</taxon>
        <taxon>Pleosporales</taxon>
        <taxon>Massarineae</taxon>
        <taxon>Didymosphaeriaceae</taxon>
        <taxon>Paraphaeosphaeria</taxon>
    </lineage>
</organism>
<sequence>MQVPAETAPCPRRQPSCPLVARKRCLRRSMQCTAADPCCVPPPSPFHRATMFLESRQETFQHTLDSRAPCNKAQLFRAVERIENQISHPCKIVRLRLIAAVIVFLLSDPLASSNAQARVFQQPVHALPTALNQEEHQFSAWTFIYLTHRPRIGDRLPGSWSSLHGFSAEAHSNVRSCRNLPRRPIYIPLADA</sequence>
<reference evidence="1 2" key="1">
    <citation type="submission" date="2016-05" db="EMBL/GenBank/DDBJ databases">
        <title>Comparative analysis of secretome profiles of manganese(II)-oxidizing ascomycete fungi.</title>
        <authorList>
            <consortium name="DOE Joint Genome Institute"/>
            <person name="Zeiner C.A."/>
            <person name="Purvine S.O."/>
            <person name="Zink E.M."/>
            <person name="Wu S."/>
            <person name="Pasa-Tolic L."/>
            <person name="Chaput D.L."/>
            <person name="Haridas S."/>
            <person name="Grigoriev I.V."/>
            <person name="Santelli C.M."/>
            <person name="Hansel C.M."/>
        </authorList>
    </citation>
    <scope>NUCLEOTIDE SEQUENCE [LARGE SCALE GENOMIC DNA]</scope>
    <source>
        <strain evidence="1 2">AP3s5-JAC2a</strain>
    </source>
</reference>
<keyword evidence="2" id="KW-1185">Reference proteome</keyword>
<dbReference type="RefSeq" id="XP_018031935.1">
    <property type="nucleotide sequence ID" value="XM_018185570.1"/>
</dbReference>
<gene>
    <name evidence="1" type="ORF">CC84DRAFT_201427</name>
</gene>
<dbReference type="Proteomes" id="UP000077069">
    <property type="component" value="Unassembled WGS sequence"/>
</dbReference>